<comment type="caution">
    <text evidence="3">The sequence shown here is derived from an EMBL/GenBank/DDBJ whole genome shotgun (WGS) entry which is preliminary data.</text>
</comment>
<evidence type="ECO:0000256" key="1">
    <source>
        <dbReference type="SAM" id="MobiDB-lite"/>
    </source>
</evidence>
<keyword evidence="4" id="KW-1185">Reference proteome</keyword>
<accession>A0A7W4DBJ0</accession>
<evidence type="ECO:0000313" key="3">
    <source>
        <dbReference type="EMBL" id="MBB1519569.1"/>
    </source>
</evidence>
<dbReference type="Proteomes" id="UP000581189">
    <property type="component" value="Unassembled WGS sequence"/>
</dbReference>
<gene>
    <name evidence="3" type="ORF">H3H45_10000</name>
</gene>
<dbReference type="RefSeq" id="WP_182833579.1">
    <property type="nucleotide sequence ID" value="NZ_JACJFN010000002.1"/>
</dbReference>
<reference evidence="3 4" key="1">
    <citation type="submission" date="2020-08" db="EMBL/GenBank/DDBJ databases">
        <authorList>
            <person name="Kim C.M."/>
        </authorList>
    </citation>
    <scope>NUCLEOTIDE SEQUENCE [LARGE SCALE GENOMIC DNA]</scope>
    <source>
        <strain evidence="3 4">SR9</strain>
    </source>
</reference>
<feature type="signal peptide" evidence="2">
    <location>
        <begin position="1"/>
        <end position="22"/>
    </location>
</feature>
<organism evidence="3 4">
    <name type="scientific">Aquipseudomonas guryensis</name>
    <dbReference type="NCBI Taxonomy" id="2759165"/>
    <lineage>
        <taxon>Bacteria</taxon>
        <taxon>Pseudomonadati</taxon>
        <taxon>Pseudomonadota</taxon>
        <taxon>Gammaproteobacteria</taxon>
        <taxon>Pseudomonadales</taxon>
        <taxon>Pseudomonadaceae</taxon>
        <taxon>Aquipseudomonas</taxon>
    </lineage>
</organism>
<sequence length="75" mass="7848">MKIANIALAGMLVLGATTSVLAEDGFDRTLKAASDFKQTQESIHGKDNKATQVVSQKGATTEKGIAEGNHATKEC</sequence>
<feature type="region of interest" description="Disordered" evidence="1">
    <location>
        <begin position="41"/>
        <end position="75"/>
    </location>
</feature>
<dbReference type="EMBL" id="JACJFN010000002">
    <property type="protein sequence ID" value="MBB1519569.1"/>
    <property type="molecule type" value="Genomic_DNA"/>
</dbReference>
<feature type="compositionally biased region" description="Polar residues" evidence="1">
    <location>
        <begin position="50"/>
        <end position="59"/>
    </location>
</feature>
<proteinExistence type="predicted"/>
<name>A0A7W4DBJ0_9GAMM</name>
<keyword evidence="2" id="KW-0732">Signal</keyword>
<dbReference type="AlphaFoldDB" id="A0A7W4DBJ0"/>
<protein>
    <submittedName>
        <fullName evidence="3">Uncharacterized protein</fullName>
    </submittedName>
</protein>
<evidence type="ECO:0000256" key="2">
    <source>
        <dbReference type="SAM" id="SignalP"/>
    </source>
</evidence>
<evidence type="ECO:0000313" key="4">
    <source>
        <dbReference type="Proteomes" id="UP000581189"/>
    </source>
</evidence>
<feature type="chain" id="PRO_5031138710" evidence="2">
    <location>
        <begin position="23"/>
        <end position="75"/>
    </location>
</feature>